<dbReference type="AlphaFoldDB" id="A0A9P1FGN3"/>
<evidence type="ECO:0000313" key="4">
    <source>
        <dbReference type="EMBL" id="CAL4760459.1"/>
    </source>
</evidence>
<dbReference type="InterPro" id="IPR043472">
    <property type="entry name" value="Macro_dom-like"/>
</dbReference>
<sequence>MEAWLRDQGFPCGLQGNEADGVDGVIHSATRLALQLFLNSERAGQIDKAHAYPPYPPYPISPMYPGPGVPGPGPGFTVEHSMPSVVRPPPSHWGPRPAAPAGFAAGPGGLRAAGLPTAGPPASRVMLKQADGFPEVRVYATPLASTGHVGTIPSGTLVDLLGQQGNWRQVCYGNLRGWVGAKHVGHLPSPGPGHPGVPPEGAGHPVSSLGSRSREQPAGSPPAPSTGVTAAPLARPLPSYSSEDAAGALPRIKGSFAWIRHDNKDPDRQRRLGAVRQTIAACDAGGYSLDGQTIRLTFIKEMCEGTQIVKGTLPAGPAATTWHHHPPGILLDVACERVRNNFPTVCINAASAYQSGGGFLTGGRHALEESICVRSTFFKSLSVATELAELEGCRPSLHCQPPQKGPGRPWSCHIPETGCIISPNVEVFRGGTNVGYPFLPEVVKVPIVSVAMPNKNTGVKDAPIDAPKDPKVYREVVLKKFDTMLAAAYEVLGRPGVLVIPDLGCGAYNNDPEEVGRLLWEALQKYRGHFLQVHLVGPETFCQAVSLGA</sequence>
<dbReference type="EMBL" id="CAMXCT010000056">
    <property type="protein sequence ID" value="CAI3973147.1"/>
    <property type="molecule type" value="Genomic_DNA"/>
</dbReference>
<dbReference type="EMBL" id="CAMXCT020000056">
    <property type="protein sequence ID" value="CAL1126522.1"/>
    <property type="molecule type" value="Genomic_DNA"/>
</dbReference>
<evidence type="ECO:0000313" key="3">
    <source>
        <dbReference type="EMBL" id="CAI3973147.1"/>
    </source>
</evidence>
<dbReference type="Gene3D" id="2.30.30.40">
    <property type="entry name" value="SH3 Domains"/>
    <property type="match status" value="1"/>
</dbReference>
<feature type="region of interest" description="Disordered" evidence="1">
    <location>
        <begin position="186"/>
        <end position="245"/>
    </location>
</feature>
<dbReference type="PANTHER" id="PTHR35596:SF1">
    <property type="entry name" value="MICROBIAL-TYPE PARG CATALYTIC DOMAIN-CONTAINING PROTEIN"/>
    <property type="match status" value="1"/>
</dbReference>
<name>A0A9P1FGN3_9DINO</name>
<dbReference type="Proteomes" id="UP001152797">
    <property type="component" value="Unassembled WGS sequence"/>
</dbReference>
<accession>A0A9P1FGN3</accession>
<dbReference type="PANTHER" id="PTHR35596">
    <property type="entry name" value="DUF2263 DOMAIN-CONTAINING PROTEIN"/>
    <property type="match status" value="1"/>
</dbReference>
<feature type="compositionally biased region" description="Pro residues" evidence="1">
    <location>
        <begin position="189"/>
        <end position="198"/>
    </location>
</feature>
<gene>
    <name evidence="3" type="ORF">C1SCF055_LOCUS1670</name>
</gene>
<evidence type="ECO:0000313" key="5">
    <source>
        <dbReference type="Proteomes" id="UP001152797"/>
    </source>
</evidence>
<feature type="domain" description="Microbial-type PARG catalytic" evidence="2">
    <location>
        <begin position="276"/>
        <end position="429"/>
    </location>
</feature>
<evidence type="ECO:0000256" key="1">
    <source>
        <dbReference type="SAM" id="MobiDB-lite"/>
    </source>
</evidence>
<evidence type="ECO:0000259" key="2">
    <source>
        <dbReference type="Pfam" id="PF10021"/>
    </source>
</evidence>
<reference evidence="4 5" key="2">
    <citation type="submission" date="2024-05" db="EMBL/GenBank/DDBJ databases">
        <authorList>
            <person name="Chen Y."/>
            <person name="Shah S."/>
            <person name="Dougan E. K."/>
            <person name="Thang M."/>
            <person name="Chan C."/>
        </authorList>
    </citation>
    <scope>NUCLEOTIDE SEQUENCE [LARGE SCALE GENOMIC DNA]</scope>
</reference>
<organism evidence="3">
    <name type="scientific">Cladocopium goreaui</name>
    <dbReference type="NCBI Taxonomy" id="2562237"/>
    <lineage>
        <taxon>Eukaryota</taxon>
        <taxon>Sar</taxon>
        <taxon>Alveolata</taxon>
        <taxon>Dinophyceae</taxon>
        <taxon>Suessiales</taxon>
        <taxon>Symbiodiniaceae</taxon>
        <taxon>Cladocopium</taxon>
    </lineage>
</organism>
<dbReference type="OrthoDB" id="427625at2759"/>
<proteinExistence type="predicted"/>
<dbReference type="InterPro" id="IPR019261">
    <property type="entry name" value="PARG_cat_microbial"/>
</dbReference>
<dbReference type="Pfam" id="PF10021">
    <property type="entry name" value="PARG_cat_microb"/>
    <property type="match status" value="1"/>
</dbReference>
<reference evidence="3" key="1">
    <citation type="submission" date="2022-10" db="EMBL/GenBank/DDBJ databases">
        <authorList>
            <person name="Chen Y."/>
            <person name="Dougan E. K."/>
            <person name="Chan C."/>
            <person name="Rhodes N."/>
            <person name="Thang M."/>
        </authorList>
    </citation>
    <scope>NUCLEOTIDE SEQUENCE</scope>
</reference>
<protein>
    <submittedName>
        <fullName evidence="4">Microbial-type PARG catalytic domain-containing protein</fullName>
    </submittedName>
</protein>
<dbReference type="EMBL" id="CAMXCT030000056">
    <property type="protein sequence ID" value="CAL4760459.1"/>
    <property type="molecule type" value="Genomic_DNA"/>
</dbReference>
<dbReference type="Gene3D" id="3.40.220.10">
    <property type="entry name" value="Leucine Aminopeptidase, subunit E, domain 1"/>
    <property type="match status" value="1"/>
</dbReference>
<comment type="caution">
    <text evidence="3">The sequence shown here is derived from an EMBL/GenBank/DDBJ whole genome shotgun (WGS) entry which is preliminary data.</text>
</comment>
<keyword evidence="5" id="KW-1185">Reference proteome</keyword>